<keyword evidence="4" id="KW-0067">ATP-binding</keyword>
<dbReference type="GO" id="GO:0005524">
    <property type="term" value="F:ATP binding"/>
    <property type="evidence" value="ECO:0007669"/>
    <property type="project" value="UniProtKB-KW"/>
</dbReference>
<dbReference type="SUPFAM" id="SSF52540">
    <property type="entry name" value="P-loop containing nucleoside triphosphate hydrolases"/>
    <property type="match status" value="1"/>
</dbReference>
<reference evidence="7 8" key="1">
    <citation type="journal article" date="2015" name="Genome Announc.">
        <title>Expanding the biotechnology potential of lactobacilli through comparative genomics of 213 strains and associated genera.</title>
        <authorList>
            <person name="Sun Z."/>
            <person name="Harris H.M."/>
            <person name="McCann A."/>
            <person name="Guo C."/>
            <person name="Argimon S."/>
            <person name="Zhang W."/>
            <person name="Yang X."/>
            <person name="Jeffery I.B."/>
            <person name="Cooney J.C."/>
            <person name="Kagawa T.F."/>
            <person name="Liu W."/>
            <person name="Song Y."/>
            <person name="Salvetti E."/>
            <person name="Wrobel A."/>
            <person name="Rasinkangas P."/>
            <person name="Parkhill J."/>
            <person name="Rea M.C."/>
            <person name="O'Sullivan O."/>
            <person name="Ritari J."/>
            <person name="Douillard F.P."/>
            <person name="Paul Ross R."/>
            <person name="Yang R."/>
            <person name="Briner A.E."/>
            <person name="Felis G.E."/>
            <person name="de Vos W.M."/>
            <person name="Barrangou R."/>
            <person name="Klaenhammer T.R."/>
            <person name="Caufield P.W."/>
            <person name="Cui Y."/>
            <person name="Zhang H."/>
            <person name="O'Toole P.W."/>
        </authorList>
    </citation>
    <scope>NUCLEOTIDE SEQUENCE [LARGE SCALE GENOMIC DNA]</scope>
    <source>
        <strain evidence="7 8">DSM 19909</strain>
    </source>
</reference>
<dbReference type="GO" id="GO:0016887">
    <property type="term" value="F:ATP hydrolysis activity"/>
    <property type="evidence" value="ECO:0007669"/>
    <property type="project" value="InterPro"/>
</dbReference>
<dbReference type="FunFam" id="3.40.50.300:FF:000425">
    <property type="entry name" value="Probable ABC transporter, ATP-binding subunit"/>
    <property type="match status" value="1"/>
</dbReference>
<evidence type="ECO:0000313" key="8">
    <source>
        <dbReference type="Proteomes" id="UP000051160"/>
    </source>
</evidence>
<evidence type="ECO:0000256" key="5">
    <source>
        <dbReference type="ARBA" id="ARBA00066388"/>
    </source>
</evidence>
<protein>
    <recommendedName>
        <fullName evidence="5">ABC-type quaternary amine transporter</fullName>
        <ecNumber evidence="5">7.6.2.9</ecNumber>
    </recommendedName>
</protein>
<dbReference type="GO" id="GO:0015418">
    <property type="term" value="F:ABC-type quaternary ammonium compound transporting activity"/>
    <property type="evidence" value="ECO:0007669"/>
    <property type="project" value="UniProtKB-EC"/>
</dbReference>
<dbReference type="PANTHER" id="PTHR43117">
    <property type="entry name" value="OSMOPROTECTANT IMPORT ATP-BINDING PROTEIN OSMV"/>
    <property type="match status" value="1"/>
</dbReference>
<organism evidence="7 8">
    <name type="scientific">Secundilactobacillus odoratitofui DSM 19909 = JCM 15043</name>
    <dbReference type="NCBI Taxonomy" id="1423776"/>
    <lineage>
        <taxon>Bacteria</taxon>
        <taxon>Bacillati</taxon>
        <taxon>Bacillota</taxon>
        <taxon>Bacilli</taxon>
        <taxon>Lactobacillales</taxon>
        <taxon>Lactobacillaceae</taxon>
        <taxon>Secundilactobacillus</taxon>
    </lineage>
</organism>
<comment type="caution">
    <text evidence="7">The sequence shown here is derived from an EMBL/GenBank/DDBJ whole genome shotgun (WGS) entry which is preliminary data.</text>
</comment>
<dbReference type="Proteomes" id="UP000051160">
    <property type="component" value="Unassembled WGS sequence"/>
</dbReference>
<sequence>MKPMIELVNVNKAYDEQYALENLNLTINDGELFVLVGPSGSGKTTLLKTINRLIVPTSGQVKIDEQDVASVDLQLLRRRIGYVLQTGALFPNMTVEENASVQLDNLGWSTDKKHARVAQLMAQVGLDPDAFLSRMPSELSGGEAQRVGIVRALASQPKLVLMDEPFSALDPVSRRQLQEIVLDLHRDLDTTIVFVTHDMHEALRLADRIGVVYNGQLQQVGTPENILTEPANAFVGNFFADEQQTNQLLGQVIAAGFGRPKEAEDIGLTMSKGQSLFEMAATLNESGKHQIIVGNMVLTDQDLIAYMASLESGGDRH</sequence>
<evidence type="ECO:0000256" key="1">
    <source>
        <dbReference type="ARBA" id="ARBA00005417"/>
    </source>
</evidence>
<evidence type="ECO:0000313" key="7">
    <source>
        <dbReference type="EMBL" id="KRK97582.1"/>
    </source>
</evidence>
<dbReference type="PROSITE" id="PS00211">
    <property type="entry name" value="ABC_TRANSPORTER_1"/>
    <property type="match status" value="1"/>
</dbReference>
<dbReference type="EMBL" id="AZEE01000029">
    <property type="protein sequence ID" value="KRK97582.1"/>
    <property type="molecule type" value="Genomic_DNA"/>
</dbReference>
<comment type="similarity">
    <text evidence="1">Belongs to the ABC transporter superfamily.</text>
</comment>
<feature type="domain" description="ABC transporter" evidence="6">
    <location>
        <begin position="5"/>
        <end position="239"/>
    </location>
</feature>
<evidence type="ECO:0000256" key="4">
    <source>
        <dbReference type="ARBA" id="ARBA00022840"/>
    </source>
</evidence>
<gene>
    <name evidence="7" type="ORF">FD04_GL001615</name>
</gene>
<dbReference type="PATRIC" id="fig|1423776.4.peg.1635"/>
<dbReference type="PROSITE" id="PS50893">
    <property type="entry name" value="ABC_TRANSPORTER_2"/>
    <property type="match status" value="1"/>
</dbReference>
<keyword evidence="2" id="KW-0813">Transport</keyword>
<evidence type="ECO:0000259" key="6">
    <source>
        <dbReference type="PROSITE" id="PS50893"/>
    </source>
</evidence>
<dbReference type="Gene3D" id="3.40.50.300">
    <property type="entry name" value="P-loop containing nucleotide triphosphate hydrolases"/>
    <property type="match status" value="1"/>
</dbReference>
<dbReference type="InterPro" id="IPR027417">
    <property type="entry name" value="P-loop_NTPase"/>
</dbReference>
<dbReference type="Pfam" id="PF00005">
    <property type="entry name" value="ABC_tran"/>
    <property type="match status" value="1"/>
</dbReference>
<proteinExistence type="inferred from homology"/>
<dbReference type="InterPro" id="IPR017871">
    <property type="entry name" value="ABC_transporter-like_CS"/>
</dbReference>
<dbReference type="AlphaFoldDB" id="A0A0R1LNY4"/>
<dbReference type="InterPro" id="IPR003439">
    <property type="entry name" value="ABC_transporter-like_ATP-bd"/>
</dbReference>
<dbReference type="SMART" id="SM00382">
    <property type="entry name" value="AAA"/>
    <property type="match status" value="1"/>
</dbReference>
<name>A0A0R1LNY4_9LACO</name>
<accession>A0A0R1LNY4</accession>
<keyword evidence="8" id="KW-1185">Reference proteome</keyword>
<evidence type="ECO:0000256" key="2">
    <source>
        <dbReference type="ARBA" id="ARBA00022448"/>
    </source>
</evidence>
<dbReference type="EC" id="7.6.2.9" evidence="5"/>
<evidence type="ECO:0000256" key="3">
    <source>
        <dbReference type="ARBA" id="ARBA00022741"/>
    </source>
</evidence>
<dbReference type="STRING" id="1423776.FD04_GL001615"/>
<dbReference type="InterPro" id="IPR003593">
    <property type="entry name" value="AAA+_ATPase"/>
</dbReference>
<keyword evidence="3" id="KW-0547">Nucleotide-binding</keyword>
<dbReference type="PANTHER" id="PTHR43117:SF4">
    <property type="entry name" value="OSMOPROTECTANT IMPORT ATP-BINDING PROTEIN OSMV"/>
    <property type="match status" value="1"/>
</dbReference>